<gene>
    <name evidence="2" type="ORF">B0A48_04023</name>
</gene>
<dbReference type="Proteomes" id="UP000192596">
    <property type="component" value="Unassembled WGS sequence"/>
</dbReference>
<evidence type="ECO:0000313" key="3">
    <source>
        <dbReference type="Proteomes" id="UP000192596"/>
    </source>
</evidence>
<proteinExistence type="predicted"/>
<organism evidence="2 3">
    <name type="scientific">Cryoendolithus antarcticus</name>
    <dbReference type="NCBI Taxonomy" id="1507870"/>
    <lineage>
        <taxon>Eukaryota</taxon>
        <taxon>Fungi</taxon>
        <taxon>Dikarya</taxon>
        <taxon>Ascomycota</taxon>
        <taxon>Pezizomycotina</taxon>
        <taxon>Dothideomycetes</taxon>
        <taxon>Dothideomycetidae</taxon>
        <taxon>Cladosporiales</taxon>
        <taxon>Cladosporiaceae</taxon>
        <taxon>Cryoendolithus</taxon>
    </lineage>
</organism>
<feature type="compositionally biased region" description="Basic and acidic residues" evidence="1">
    <location>
        <begin position="229"/>
        <end position="243"/>
    </location>
</feature>
<sequence length="390" mass="42408">MSASSALQDLLRFLTQEAKLPLSLALSKIPLLQKASLSTPEQIAKAKPADLLPIIEDEKQRKQLLAAAKRVVKKQAAGEDGQSAESPSKKRKRGEGSLFEVKAERTPEELEASLTLPSGSAAEELLEGTVLFTNRAPLVLAMTVTLLKYTMPEQPLSSRLSLAQAYVSLTSRARAVSLGIEKDSAEAEGWGEGLAEVEIMGKRIRVLRRWGYEVEKVVAAAETLDADADVKQESGREDVKQEGGSDETAEEKPALWGLDLEALKKSKTETINVLKAQSATTANMPIHTPQSARAYLLKSFDSPPSTTPGKKPTAAAKAAEKEQNLGMLLQTIELLFQSWLIAITPQELEKRIWGWYVQVRPDVEHGVAGWGGKNELKLGKILALRRAADG</sequence>
<keyword evidence="3" id="KW-1185">Reference proteome</keyword>
<reference evidence="3" key="1">
    <citation type="submission" date="2017-03" db="EMBL/GenBank/DDBJ databases">
        <title>Genomes of endolithic fungi from Antarctica.</title>
        <authorList>
            <person name="Coleine C."/>
            <person name="Masonjones S."/>
            <person name="Stajich J.E."/>
        </authorList>
    </citation>
    <scope>NUCLEOTIDE SEQUENCE [LARGE SCALE GENOMIC DNA]</scope>
    <source>
        <strain evidence="3">CCFEE 5527</strain>
    </source>
</reference>
<dbReference type="OrthoDB" id="514070at2759"/>
<protein>
    <submittedName>
        <fullName evidence="2">Uncharacterized protein</fullName>
    </submittedName>
</protein>
<feature type="region of interest" description="Disordered" evidence="1">
    <location>
        <begin position="229"/>
        <end position="251"/>
    </location>
</feature>
<evidence type="ECO:0000256" key="1">
    <source>
        <dbReference type="SAM" id="MobiDB-lite"/>
    </source>
</evidence>
<comment type="caution">
    <text evidence="2">The sequence shown here is derived from an EMBL/GenBank/DDBJ whole genome shotgun (WGS) entry which is preliminary data.</text>
</comment>
<dbReference type="EMBL" id="NAJO01000008">
    <property type="protein sequence ID" value="OQO10723.1"/>
    <property type="molecule type" value="Genomic_DNA"/>
</dbReference>
<dbReference type="InParanoid" id="A0A1V8TH53"/>
<feature type="region of interest" description="Disordered" evidence="1">
    <location>
        <begin position="76"/>
        <end position="110"/>
    </location>
</feature>
<evidence type="ECO:0000313" key="2">
    <source>
        <dbReference type="EMBL" id="OQO10723.1"/>
    </source>
</evidence>
<dbReference type="AlphaFoldDB" id="A0A1V8TH53"/>
<accession>A0A1V8TH53</accession>
<dbReference type="STRING" id="1507870.A0A1V8TH53"/>
<name>A0A1V8TH53_9PEZI</name>